<dbReference type="InterPro" id="IPR059177">
    <property type="entry name" value="GH29D-like_dom"/>
</dbReference>
<dbReference type="PANTHER" id="PTHR22600:SF57">
    <property type="entry name" value="BETA-N-ACETYLHEXOSAMINIDASE"/>
    <property type="match status" value="1"/>
</dbReference>
<dbReference type="InterPro" id="IPR017853">
    <property type="entry name" value="GH"/>
</dbReference>
<dbReference type="Pfam" id="PF13290">
    <property type="entry name" value="CHB_HEX_C_1"/>
    <property type="match status" value="1"/>
</dbReference>
<evidence type="ECO:0000256" key="1">
    <source>
        <dbReference type="ARBA" id="ARBA00001231"/>
    </source>
</evidence>
<dbReference type="GO" id="GO:0030203">
    <property type="term" value="P:glycosaminoglycan metabolic process"/>
    <property type="evidence" value="ECO:0007669"/>
    <property type="project" value="TreeGrafter"/>
</dbReference>
<evidence type="ECO:0000256" key="4">
    <source>
        <dbReference type="ARBA" id="ARBA00022801"/>
    </source>
</evidence>
<gene>
    <name evidence="8" type="ORF">ECE50_005810</name>
</gene>
<evidence type="ECO:0000313" key="8">
    <source>
        <dbReference type="EMBL" id="NSL86333.1"/>
    </source>
</evidence>
<accession>A0A433WM84</accession>
<evidence type="ECO:0000256" key="3">
    <source>
        <dbReference type="ARBA" id="ARBA00012663"/>
    </source>
</evidence>
<dbReference type="Pfam" id="PF07691">
    <property type="entry name" value="PA14"/>
    <property type="match status" value="1"/>
</dbReference>
<organism evidence="8 9">
    <name type="scientific">Chitinophaga solisilvae</name>
    <dbReference type="NCBI Taxonomy" id="1233460"/>
    <lineage>
        <taxon>Bacteria</taxon>
        <taxon>Pseudomonadati</taxon>
        <taxon>Bacteroidota</taxon>
        <taxon>Chitinophagia</taxon>
        <taxon>Chitinophagales</taxon>
        <taxon>Chitinophagaceae</taxon>
        <taxon>Chitinophaga</taxon>
    </lineage>
</organism>
<dbReference type="Gene3D" id="3.30.379.10">
    <property type="entry name" value="Chitobiase/beta-hexosaminidase domain 2-like"/>
    <property type="match status" value="1"/>
</dbReference>
<evidence type="ECO:0000256" key="6">
    <source>
        <dbReference type="PIRSR" id="PIRSR625705-1"/>
    </source>
</evidence>
<dbReference type="InterPro" id="IPR015882">
    <property type="entry name" value="HEX_bac_N"/>
</dbReference>
<dbReference type="InterPro" id="IPR037524">
    <property type="entry name" value="PA14/GLEYA"/>
</dbReference>
<dbReference type="Pfam" id="PF02838">
    <property type="entry name" value="Glyco_hydro_20b"/>
    <property type="match status" value="1"/>
</dbReference>
<feature type="active site" description="Proton donor" evidence="6">
    <location>
        <position position="348"/>
    </location>
</feature>
<protein>
    <recommendedName>
        <fullName evidence="3">beta-N-acetylhexosaminidase</fullName>
        <ecNumber evidence="3">3.2.1.52</ecNumber>
    </recommendedName>
</protein>
<feature type="domain" description="PA14" evidence="7">
    <location>
        <begin position="624"/>
        <end position="761"/>
    </location>
</feature>
<dbReference type="Gene3D" id="3.90.182.10">
    <property type="entry name" value="Toxin - Anthrax Protective Antigen,domain 1"/>
    <property type="match status" value="1"/>
</dbReference>
<dbReference type="SUPFAM" id="SSF56988">
    <property type="entry name" value="Anthrax protective antigen"/>
    <property type="match status" value="1"/>
</dbReference>
<sequence>MRKLWTMALLLALGTRLHAQEQRFPVIPYPQQLVPGTGEFVITKDTRLVLPAHAGRYSNETAQLQSLIRQGLGYSLKVAAKAPAANVIILRLNDALAGEEAYTMQVNPQQLIISAKGAAGFFRAVETLRQLMPPFTEGSAGGHVTAVNIPAMDLKDQPAYAWRGMHLDVSRHFFSIDYLKKFIDLLALYKMNKLHLHLTDDQGWRIEIKKYPLLTQQGAWRTFNNQDSVCMQQAKNNPDMAIDTAHIIHKNGKTLYGGFYTQAQMRDLIAFAAARHVEIIPEIDMPGHMMAAIRAYPYLSCSGESGWGKDFSTPICPCNEATYKFAEDVFSEIAALFPSEYIHLGADEVEKTSWAKSPLCATVMQQNNLKSVEELQSYFVKRMEKFFHSKGKRLIGWDEILEGGISETALLMYWRSWVPDAPVKAARHGNKVIMTPGNPLYFDGVPDRNSLSNVYHFNPIPKGLTAEEAAHIMGAQANIWTEWIPSEKRADYMFMPRMTALSEVLWTNRQDYGDYLQRLNEHYARLDQLGVHYRLPDLDGFTEDNVFVEPVTLRVRKPLENLSIRYTTDGTIPVAASPVLPADYRISEPQTIKLAAFSPAGNRGDIYTLHYRKQSYAKPAGITPAVNGLQLDYFKGSFKTTRVIKAAPDTTVRVANIVIPEGLGPAGAAFGARLQGYIQAPETGIYSFFLTCDDGGMLYVGGHETVNNDGWHAPLQKSGQVALEKGWHPFRVDFVEGGGGYTLKLEYSVNGSPLQPVPDTWLKTK</sequence>
<dbReference type="InterPro" id="IPR011658">
    <property type="entry name" value="PA14_dom"/>
</dbReference>
<evidence type="ECO:0000256" key="5">
    <source>
        <dbReference type="ARBA" id="ARBA00023295"/>
    </source>
</evidence>
<dbReference type="GO" id="GO:0016020">
    <property type="term" value="C:membrane"/>
    <property type="evidence" value="ECO:0007669"/>
    <property type="project" value="TreeGrafter"/>
</dbReference>
<keyword evidence="5" id="KW-0326">Glycosidase</keyword>
<dbReference type="EMBL" id="RIAR02000001">
    <property type="protein sequence ID" value="NSL86333.1"/>
    <property type="molecule type" value="Genomic_DNA"/>
</dbReference>
<dbReference type="PRINTS" id="PR00738">
    <property type="entry name" value="GLHYDRLASE20"/>
</dbReference>
<proteinExistence type="inferred from homology"/>
<comment type="catalytic activity">
    <reaction evidence="1">
        <text>Hydrolysis of terminal non-reducing N-acetyl-D-hexosamine residues in N-acetyl-beta-D-hexosaminides.</text>
        <dbReference type="EC" id="3.2.1.52"/>
    </reaction>
</comment>
<dbReference type="Proteomes" id="UP000281028">
    <property type="component" value="Unassembled WGS sequence"/>
</dbReference>
<reference evidence="8" key="1">
    <citation type="submission" date="2020-05" db="EMBL/GenBank/DDBJ databases">
        <title>Chitinophaga laudate sp. nov., isolated from a tropical peat swamp.</title>
        <authorList>
            <person name="Goh C.B.S."/>
            <person name="Lee M.S."/>
            <person name="Parimannan S."/>
            <person name="Pasbakhsh P."/>
            <person name="Yule C.M."/>
            <person name="Rajandas H."/>
            <person name="Loke S."/>
            <person name="Croft L."/>
            <person name="Tan J.B.L."/>
        </authorList>
    </citation>
    <scope>NUCLEOTIDE SEQUENCE</scope>
    <source>
        <strain evidence="8">Mgbs1</strain>
    </source>
</reference>
<dbReference type="InterPro" id="IPR025705">
    <property type="entry name" value="Beta_hexosaminidase_sua/sub"/>
</dbReference>
<dbReference type="Pfam" id="PF00728">
    <property type="entry name" value="Glyco_hydro_20"/>
    <property type="match status" value="1"/>
</dbReference>
<dbReference type="InterPro" id="IPR015883">
    <property type="entry name" value="Glyco_hydro_20_cat"/>
</dbReference>
<evidence type="ECO:0000259" key="7">
    <source>
        <dbReference type="PROSITE" id="PS51820"/>
    </source>
</evidence>
<dbReference type="GO" id="GO:0004563">
    <property type="term" value="F:beta-N-acetylhexosaminidase activity"/>
    <property type="evidence" value="ECO:0007669"/>
    <property type="project" value="UniProtKB-EC"/>
</dbReference>
<dbReference type="SUPFAM" id="SSF55545">
    <property type="entry name" value="beta-N-acetylhexosaminidase-like domain"/>
    <property type="match status" value="1"/>
</dbReference>
<comment type="caution">
    <text evidence="8">The sequence shown here is derived from an EMBL/GenBank/DDBJ whole genome shotgun (WGS) entry which is preliminary data.</text>
</comment>
<comment type="similarity">
    <text evidence="2">Belongs to the glycosyl hydrolase 20 family.</text>
</comment>
<dbReference type="GO" id="GO:0005975">
    <property type="term" value="P:carbohydrate metabolic process"/>
    <property type="evidence" value="ECO:0007669"/>
    <property type="project" value="InterPro"/>
</dbReference>
<dbReference type="OrthoDB" id="726159at2"/>
<dbReference type="SUPFAM" id="SSF51445">
    <property type="entry name" value="(Trans)glycosidases"/>
    <property type="match status" value="1"/>
</dbReference>
<dbReference type="Gene3D" id="3.20.20.80">
    <property type="entry name" value="Glycosidases"/>
    <property type="match status" value="1"/>
</dbReference>
<name>A0A433WM84_9BACT</name>
<dbReference type="PROSITE" id="PS51820">
    <property type="entry name" value="PA14"/>
    <property type="match status" value="1"/>
</dbReference>
<evidence type="ECO:0000256" key="2">
    <source>
        <dbReference type="ARBA" id="ARBA00006285"/>
    </source>
</evidence>
<dbReference type="CDD" id="cd06563">
    <property type="entry name" value="GH20_chitobiase-like"/>
    <property type="match status" value="1"/>
</dbReference>
<keyword evidence="4" id="KW-0378">Hydrolase</keyword>
<dbReference type="PANTHER" id="PTHR22600">
    <property type="entry name" value="BETA-HEXOSAMINIDASE"/>
    <property type="match status" value="1"/>
</dbReference>
<dbReference type="SMART" id="SM00758">
    <property type="entry name" value="PA14"/>
    <property type="match status" value="1"/>
</dbReference>
<dbReference type="InterPro" id="IPR029018">
    <property type="entry name" value="Hex-like_dom2"/>
</dbReference>
<dbReference type="EC" id="3.2.1.52" evidence="3"/>
<evidence type="ECO:0000313" key="9">
    <source>
        <dbReference type="Proteomes" id="UP000281028"/>
    </source>
</evidence>
<keyword evidence="9" id="KW-1185">Reference proteome</keyword>
<dbReference type="AlphaFoldDB" id="A0A433WM84"/>